<feature type="region of interest" description="Disordered" evidence="1">
    <location>
        <begin position="281"/>
        <end position="303"/>
    </location>
</feature>
<name>A0A8K0DHP5_IGNLU</name>
<accession>A0A8K0DHP5</accession>
<keyword evidence="3" id="KW-1185">Reference proteome</keyword>
<organism evidence="2 3">
    <name type="scientific">Ignelater luminosus</name>
    <name type="common">Cucubano</name>
    <name type="synonym">Pyrophorus luminosus</name>
    <dbReference type="NCBI Taxonomy" id="2038154"/>
    <lineage>
        <taxon>Eukaryota</taxon>
        <taxon>Metazoa</taxon>
        <taxon>Ecdysozoa</taxon>
        <taxon>Arthropoda</taxon>
        <taxon>Hexapoda</taxon>
        <taxon>Insecta</taxon>
        <taxon>Pterygota</taxon>
        <taxon>Neoptera</taxon>
        <taxon>Endopterygota</taxon>
        <taxon>Coleoptera</taxon>
        <taxon>Polyphaga</taxon>
        <taxon>Elateriformia</taxon>
        <taxon>Elateroidea</taxon>
        <taxon>Elateridae</taxon>
        <taxon>Agrypninae</taxon>
        <taxon>Pyrophorini</taxon>
        <taxon>Ignelater</taxon>
    </lineage>
</organism>
<evidence type="ECO:0000313" key="3">
    <source>
        <dbReference type="Proteomes" id="UP000801492"/>
    </source>
</evidence>
<protein>
    <submittedName>
        <fullName evidence="2">Uncharacterized protein</fullName>
    </submittedName>
</protein>
<sequence length="435" mass="48767">MMKRNEYVLRLAIENKLAVVSESIQVVPLSENSSKVNIRRHDLNVDESETNPIDSYDILPTPLPETDNINFLNAFKSATCLCNSDIENRIDLHDSAPFQQSISELKANNINILNTSDDATSEEQCLPNTQHVGKKLNIQDLVLVQPSIHSHNGPQTSPLASKSIAFIDPDNNLTNASISTTSLVEQWLLSSQFLEKENRADLQELIHVQPNITAISTKLFPEGDDLFNLECTNKNDTKYKALNEPSPKSKESSIVSASADEDVRSGSFSAWKRSGLVRNDEYSNSDDIQHNNSSGDEHHEKHKDVIKIKSLKPGSKERLSLVAALRKQAYFHLYVEKNVLNPVRTSNNPKSVCTYCLGHYSKNLLYKHVKQCRNIPSDVINPGKRCTSTSQTFMASMLSKNHEYLRTSRIKKEVFDIMRADEVSGVAKSDPLTCL</sequence>
<gene>
    <name evidence="2" type="ORF">ILUMI_02734</name>
</gene>
<evidence type="ECO:0000313" key="2">
    <source>
        <dbReference type="EMBL" id="KAF2903453.1"/>
    </source>
</evidence>
<dbReference type="Proteomes" id="UP000801492">
    <property type="component" value="Unassembled WGS sequence"/>
</dbReference>
<reference evidence="2" key="1">
    <citation type="submission" date="2019-08" db="EMBL/GenBank/DDBJ databases">
        <title>The genome of the North American firefly Photinus pyralis.</title>
        <authorList>
            <consortium name="Photinus pyralis genome working group"/>
            <person name="Fallon T.R."/>
            <person name="Sander Lower S.E."/>
            <person name="Weng J.-K."/>
        </authorList>
    </citation>
    <scope>NUCLEOTIDE SEQUENCE</scope>
    <source>
        <strain evidence="2">TRF0915ILg1</strain>
        <tissue evidence="2">Whole body</tissue>
    </source>
</reference>
<comment type="caution">
    <text evidence="2">The sequence shown here is derived from an EMBL/GenBank/DDBJ whole genome shotgun (WGS) entry which is preliminary data.</text>
</comment>
<dbReference type="OrthoDB" id="10068710at2759"/>
<dbReference type="AlphaFoldDB" id="A0A8K0DHP5"/>
<dbReference type="EMBL" id="VTPC01001024">
    <property type="protein sequence ID" value="KAF2903453.1"/>
    <property type="molecule type" value="Genomic_DNA"/>
</dbReference>
<proteinExistence type="predicted"/>
<evidence type="ECO:0000256" key="1">
    <source>
        <dbReference type="SAM" id="MobiDB-lite"/>
    </source>
</evidence>